<protein>
    <submittedName>
        <fullName evidence="18">Uncharacterized protein</fullName>
    </submittedName>
</protein>
<keyword evidence="3" id="KW-0812">Transmembrane</keyword>
<keyword evidence="11" id="KW-0325">Glycoprotein</keyword>
<evidence type="ECO:0000256" key="2">
    <source>
        <dbReference type="ARBA" id="ARBA00008054"/>
    </source>
</evidence>
<evidence type="ECO:0000256" key="12">
    <source>
        <dbReference type="PROSITE-ProRule" id="PRU00803"/>
    </source>
</evidence>
<keyword evidence="4" id="KW-0732">Signal</keyword>
<dbReference type="Proteomes" id="UP001558652">
    <property type="component" value="Unassembled WGS sequence"/>
</dbReference>
<dbReference type="PANTHER" id="PTHR23220">
    <property type="entry name" value="INTEGRIN ALPHA"/>
    <property type="match status" value="1"/>
</dbReference>
<dbReference type="SUPFAM" id="SSF69179">
    <property type="entry name" value="Integrin domains"/>
    <property type="match status" value="3"/>
</dbReference>
<feature type="domain" description="Integrin alpha second immunoglobulin-like" evidence="16">
    <location>
        <begin position="638"/>
        <end position="770"/>
    </location>
</feature>
<dbReference type="InterPro" id="IPR013649">
    <property type="entry name" value="Integrin_alpha_Ig-like_1"/>
</dbReference>
<feature type="domain" description="Integrin alpha third immunoglobulin-like" evidence="17">
    <location>
        <begin position="786"/>
        <end position="913"/>
    </location>
</feature>
<evidence type="ECO:0000256" key="6">
    <source>
        <dbReference type="ARBA" id="ARBA00022889"/>
    </source>
</evidence>
<keyword evidence="8 13" id="KW-0401">Integrin</keyword>
<evidence type="ECO:0000259" key="15">
    <source>
        <dbReference type="Pfam" id="PF08441"/>
    </source>
</evidence>
<reference evidence="18 19" key="1">
    <citation type="submission" date="2024-07" db="EMBL/GenBank/DDBJ databases">
        <title>Chromosome-level genome assembly of the water stick insect Ranatra chinensis (Heteroptera: Nepidae).</title>
        <authorList>
            <person name="Liu X."/>
        </authorList>
    </citation>
    <scope>NUCLEOTIDE SEQUENCE [LARGE SCALE GENOMIC DNA]</scope>
    <source>
        <strain evidence="18">Cailab_2021Rc</strain>
        <tissue evidence="18">Muscle</tissue>
    </source>
</reference>
<feature type="region of interest" description="Disordered" evidence="14">
    <location>
        <begin position="892"/>
        <end position="914"/>
    </location>
</feature>
<evidence type="ECO:0000256" key="5">
    <source>
        <dbReference type="ARBA" id="ARBA00022737"/>
    </source>
</evidence>
<dbReference type="Gene3D" id="2.60.40.1510">
    <property type="entry name" value="ntegrin, alpha v. Chain A, domain 3"/>
    <property type="match status" value="1"/>
</dbReference>
<feature type="repeat" description="FG-GAP" evidence="12">
    <location>
        <begin position="300"/>
        <end position="359"/>
    </location>
</feature>
<feature type="repeat" description="FG-GAP" evidence="12">
    <location>
        <begin position="360"/>
        <end position="415"/>
    </location>
</feature>
<name>A0ABD0YPF2_9HEMI</name>
<evidence type="ECO:0000256" key="4">
    <source>
        <dbReference type="ARBA" id="ARBA00022729"/>
    </source>
</evidence>
<evidence type="ECO:0000256" key="13">
    <source>
        <dbReference type="RuleBase" id="RU003762"/>
    </source>
</evidence>
<sequence>MNPRIYFICALFRIFYYCYGFNLETRLPVIKRGNEGAYFGFSVAEHQSFDEVKGQIRLLVGAPLDQNKQPKTNRSGALWRCPITTLQDDCDQIYLYERMHIYRFFSVYVDIDDDNLMPPLDDEVKDGQWLGVTVRSQGTGGKVMVCAHRYIRSGEDFRFAGGLCYTLSQRLDYDDTWEPCKGRPVNRAHEQFGYCQAGTSGLLVNDTALIGTPGPFTWRGTVFAFSVSDDFLRRDKTMYYSPLSDDPKQPLDKYSYLGMSVTAGEYFGPYMSFAAGAPRSNGTGQVFIFTKVRPSVTVMKISVVLSGEQFTSNFGYETTTADLNGDRLPDLLVGAPNYFSKDSGGAVYIYINHKYCLNCHPPIKITGQQESRFGIAIANLGDLNKDSYEDIAIGAPYEGYGAVYIYLGSKDGIVKEPSQVIRGEHFKIKTFGYSLSGGLDLDNNGYPDLLTGAFEASSVVLFRARPIVGLTTRVGPKNALSNIDPNSKGCDSHPNSNHTCFKFEACVSMQAVVRRLVVSQSGSIRLKYKLEADIHKKIPRVWFDHEHHVKPHNIEHEIGLQLDSVTGELKHCHYHTVFVKDGTKDIQSAISMRLNYWLVQAEPIPPQEGEPLPSVDDFPILNQQQAAKVFDATFLKDCGDNDICESELVVEAFLDLPQKGGEKTLWELVLGEHQEVVLNATIYNLHESAYEAQLQVKHSPSLSYIGQIKQKTHTCQPINAGLVVCSIGNPLERQSSANVILRFDPKGLTDIETKIEFILSPNTTSTPVEAMTPSILRASVIKRAELSLKGLARPEQVFYGGEVKGESAMVYKDDIGSRILHTYQIVNQGPWRVGPLELHIEWPFQVANNKPLGKWLLYMDDRPYVEAISGGECFMLPGQVNPLGLQNRPGFFDSPLESKPTPAPPLNSTTNSPITTRRKRDLEMVVRPEQIVDGDGHRHDVVYMVTDL</sequence>
<evidence type="ECO:0000313" key="19">
    <source>
        <dbReference type="Proteomes" id="UP001558652"/>
    </source>
</evidence>
<evidence type="ECO:0000256" key="3">
    <source>
        <dbReference type="ARBA" id="ARBA00022692"/>
    </source>
</evidence>
<dbReference type="InterPro" id="IPR013519">
    <property type="entry name" value="Int_alpha_beta-p"/>
</dbReference>
<feature type="repeat" description="FG-GAP" evidence="12">
    <location>
        <begin position="25"/>
        <end position="90"/>
    </location>
</feature>
<keyword evidence="9" id="KW-0472">Membrane</keyword>
<keyword evidence="7" id="KW-1133">Transmembrane helix</keyword>
<feature type="repeat" description="FG-GAP" evidence="12">
    <location>
        <begin position="419"/>
        <end position="479"/>
    </location>
</feature>
<gene>
    <name evidence="18" type="ORF">AAG570_009542</name>
</gene>
<evidence type="ECO:0000259" key="16">
    <source>
        <dbReference type="Pfam" id="PF20805"/>
    </source>
</evidence>
<dbReference type="PROSITE" id="PS51470">
    <property type="entry name" value="FG_GAP"/>
    <property type="match status" value="4"/>
</dbReference>
<comment type="similarity">
    <text evidence="2 13">Belongs to the integrin alpha chain family.</text>
</comment>
<feature type="domain" description="Integrin alpha first immunoglubulin-like" evidence="15">
    <location>
        <begin position="464"/>
        <end position="637"/>
    </location>
</feature>
<dbReference type="PRINTS" id="PR01185">
    <property type="entry name" value="INTEGRINA"/>
</dbReference>
<dbReference type="GO" id="GO:0007157">
    <property type="term" value="P:heterophilic cell-cell adhesion via plasma membrane cell adhesion molecules"/>
    <property type="evidence" value="ECO:0007669"/>
    <property type="project" value="UniProtKB-ARBA"/>
</dbReference>
<dbReference type="Gene3D" id="2.60.40.1460">
    <property type="entry name" value="Integrin domains. Chain A, domain 2"/>
    <property type="match status" value="1"/>
</dbReference>
<evidence type="ECO:0000256" key="1">
    <source>
        <dbReference type="ARBA" id="ARBA00004479"/>
    </source>
</evidence>
<evidence type="ECO:0000256" key="10">
    <source>
        <dbReference type="ARBA" id="ARBA00023170"/>
    </source>
</evidence>
<keyword evidence="6 13" id="KW-0130">Cell adhesion</keyword>
<accession>A0ABD0YPF2</accession>
<dbReference type="SUPFAM" id="SSF69318">
    <property type="entry name" value="Integrin alpha N-terminal domain"/>
    <property type="match status" value="1"/>
</dbReference>
<dbReference type="InterPro" id="IPR048285">
    <property type="entry name" value="Integrin_alpha_Ig-like_2"/>
</dbReference>
<evidence type="ECO:0000256" key="8">
    <source>
        <dbReference type="ARBA" id="ARBA00023037"/>
    </source>
</evidence>
<dbReference type="InterPro" id="IPR048286">
    <property type="entry name" value="Integrin_alpha_Ig-like_3"/>
</dbReference>
<comment type="caution">
    <text evidence="18">The sequence shown here is derived from an EMBL/GenBank/DDBJ whole genome shotgun (WGS) entry which is preliminary data.</text>
</comment>
<dbReference type="AlphaFoldDB" id="A0ABD0YPF2"/>
<dbReference type="GO" id="GO:0048513">
    <property type="term" value="P:animal organ development"/>
    <property type="evidence" value="ECO:0007669"/>
    <property type="project" value="UniProtKB-ARBA"/>
</dbReference>
<dbReference type="GO" id="GO:0031589">
    <property type="term" value="P:cell-substrate adhesion"/>
    <property type="evidence" value="ECO:0007669"/>
    <property type="project" value="UniProtKB-ARBA"/>
</dbReference>
<evidence type="ECO:0000256" key="7">
    <source>
        <dbReference type="ARBA" id="ARBA00022989"/>
    </source>
</evidence>
<organism evidence="18 19">
    <name type="scientific">Ranatra chinensis</name>
    <dbReference type="NCBI Taxonomy" id="642074"/>
    <lineage>
        <taxon>Eukaryota</taxon>
        <taxon>Metazoa</taxon>
        <taxon>Ecdysozoa</taxon>
        <taxon>Arthropoda</taxon>
        <taxon>Hexapoda</taxon>
        <taxon>Insecta</taxon>
        <taxon>Pterygota</taxon>
        <taxon>Neoptera</taxon>
        <taxon>Paraneoptera</taxon>
        <taxon>Hemiptera</taxon>
        <taxon>Heteroptera</taxon>
        <taxon>Panheteroptera</taxon>
        <taxon>Nepomorpha</taxon>
        <taxon>Nepidae</taxon>
        <taxon>Ranatrinae</taxon>
        <taxon>Ranatra</taxon>
    </lineage>
</organism>
<dbReference type="InterPro" id="IPR000413">
    <property type="entry name" value="Integrin_alpha"/>
</dbReference>
<keyword evidence="10 13" id="KW-0675">Receptor</keyword>
<dbReference type="Pfam" id="PF08441">
    <property type="entry name" value="Integrin_A_Ig_1"/>
    <property type="match status" value="1"/>
</dbReference>
<comment type="subcellular location">
    <subcellularLocation>
        <location evidence="1 13">Membrane</location>
        <topology evidence="1 13">Single-pass type I membrane protein</topology>
    </subcellularLocation>
</comment>
<evidence type="ECO:0000256" key="11">
    <source>
        <dbReference type="ARBA" id="ARBA00023180"/>
    </source>
</evidence>
<dbReference type="GO" id="GO:0016020">
    <property type="term" value="C:membrane"/>
    <property type="evidence" value="ECO:0007669"/>
    <property type="project" value="UniProtKB-SubCell"/>
</dbReference>
<evidence type="ECO:0000259" key="17">
    <source>
        <dbReference type="Pfam" id="PF20806"/>
    </source>
</evidence>
<evidence type="ECO:0000256" key="9">
    <source>
        <dbReference type="ARBA" id="ARBA00023136"/>
    </source>
</evidence>
<keyword evidence="5" id="KW-0677">Repeat</keyword>
<dbReference type="PANTHER" id="PTHR23220:SF122">
    <property type="entry name" value="INTEGRIN ALPHA-PS1"/>
    <property type="match status" value="1"/>
</dbReference>
<keyword evidence="19" id="KW-1185">Reference proteome</keyword>
<dbReference type="InterPro" id="IPR013517">
    <property type="entry name" value="FG-GAP"/>
</dbReference>
<dbReference type="GO" id="GO:0007229">
    <property type="term" value="P:integrin-mediated signaling pathway"/>
    <property type="evidence" value="ECO:0007669"/>
    <property type="project" value="UniProtKB-KW"/>
</dbReference>
<proteinExistence type="inferred from homology"/>
<dbReference type="Gene3D" id="2.130.10.130">
    <property type="entry name" value="Integrin alpha, N-terminal"/>
    <property type="match status" value="1"/>
</dbReference>
<dbReference type="SMART" id="SM00191">
    <property type="entry name" value="Int_alpha"/>
    <property type="match status" value="5"/>
</dbReference>
<dbReference type="Pfam" id="PF20805">
    <property type="entry name" value="Integrin_A_Ig_2"/>
    <property type="match status" value="1"/>
</dbReference>
<evidence type="ECO:0000313" key="18">
    <source>
        <dbReference type="EMBL" id="KAL1137846.1"/>
    </source>
</evidence>
<dbReference type="Pfam" id="PF01839">
    <property type="entry name" value="FG-GAP"/>
    <property type="match status" value="3"/>
</dbReference>
<dbReference type="InterPro" id="IPR032695">
    <property type="entry name" value="Integrin_dom_sf"/>
</dbReference>
<evidence type="ECO:0000256" key="14">
    <source>
        <dbReference type="SAM" id="MobiDB-lite"/>
    </source>
</evidence>
<dbReference type="EMBL" id="JBFDAA010000004">
    <property type="protein sequence ID" value="KAL1137846.1"/>
    <property type="molecule type" value="Genomic_DNA"/>
</dbReference>
<dbReference type="InterPro" id="IPR028994">
    <property type="entry name" value="Integrin_alpha_N"/>
</dbReference>
<dbReference type="Pfam" id="PF20806">
    <property type="entry name" value="Integrin_A_Ig_3"/>
    <property type="match status" value="1"/>
</dbReference>
<dbReference type="Gene3D" id="2.60.40.1530">
    <property type="entry name" value="ntegrin, alpha v. Chain A, domain 4"/>
    <property type="match status" value="1"/>
</dbReference>